<protein>
    <submittedName>
        <fullName evidence="2">Uncharacterized protein</fullName>
    </submittedName>
</protein>
<name>A0ABU7YVV2_9GAMM</name>
<organism evidence="2 3">
    <name type="scientific">Novilysobacter erysipheiresistens</name>
    <dbReference type="NCBI Taxonomy" id="1749332"/>
    <lineage>
        <taxon>Bacteria</taxon>
        <taxon>Pseudomonadati</taxon>
        <taxon>Pseudomonadota</taxon>
        <taxon>Gammaproteobacteria</taxon>
        <taxon>Lysobacterales</taxon>
        <taxon>Lysobacteraceae</taxon>
        <taxon>Novilysobacter</taxon>
    </lineage>
</organism>
<dbReference type="EMBL" id="JAXGFP010000002">
    <property type="protein sequence ID" value="MEG3183063.1"/>
    <property type="molecule type" value="Genomic_DNA"/>
</dbReference>
<evidence type="ECO:0000313" key="3">
    <source>
        <dbReference type="Proteomes" id="UP001355056"/>
    </source>
</evidence>
<dbReference type="InterPro" id="IPR013783">
    <property type="entry name" value="Ig-like_fold"/>
</dbReference>
<keyword evidence="3" id="KW-1185">Reference proteome</keyword>
<gene>
    <name evidence="2" type="ORF">SNE34_03430</name>
</gene>
<keyword evidence="1" id="KW-0732">Signal</keyword>
<reference evidence="2 3" key="1">
    <citation type="journal article" date="2016" name="Int. J. Syst. Evol. Microbiol.">
        <title>Lysobacter erysipheiresistens sp. nov., an antagonist of powdery mildew, isolated from tobacco-cultivated soil.</title>
        <authorList>
            <person name="Xie B."/>
            <person name="Li T."/>
            <person name="Lin X."/>
            <person name="Wang C.J."/>
            <person name="Chen Y.J."/>
            <person name="Liu W.J."/>
            <person name="Zhao Z.W."/>
        </authorList>
    </citation>
    <scope>NUCLEOTIDE SEQUENCE [LARGE SCALE GENOMIC DNA]</scope>
    <source>
        <strain evidence="2 3">RS-LYSO-3</strain>
    </source>
</reference>
<feature type="signal peptide" evidence="1">
    <location>
        <begin position="1"/>
        <end position="29"/>
    </location>
</feature>
<dbReference type="RefSeq" id="WP_332614757.1">
    <property type="nucleotide sequence ID" value="NZ_JAXGFP010000002.1"/>
</dbReference>
<evidence type="ECO:0000313" key="2">
    <source>
        <dbReference type="EMBL" id="MEG3183063.1"/>
    </source>
</evidence>
<accession>A0ABU7YVV2</accession>
<proteinExistence type="predicted"/>
<comment type="caution">
    <text evidence="2">The sequence shown here is derived from an EMBL/GenBank/DDBJ whole genome shotgun (WGS) entry which is preliminary data.</text>
</comment>
<feature type="chain" id="PRO_5045530641" evidence="1">
    <location>
        <begin position="30"/>
        <end position="301"/>
    </location>
</feature>
<evidence type="ECO:0000256" key="1">
    <source>
        <dbReference type="SAM" id="SignalP"/>
    </source>
</evidence>
<sequence length="301" mass="32300">MDVNRKQPRRAVATVVLLSGLMVAGTGFAADLTTASCGCSTIKVKKFYDANANGVLDPGEPGLRGWKMTLESVSKSVDSTKYTNWSGVAGWGIKAGSDYSLREGTPIQTNWVQSSPVDENGDPINPQTGIEAFAGKTTWVKFGNYCKVGSRGRTPGFWGNKNGETRMGDGGTLQPELDLLGDLNLVDANGMAFDPANHAEFKGWLRDSEATNMAYKLSSHVAAMALNIEAGFVNGNVTYVPVGGTINELMGLANQSLLDDPQTFVGHPQRAYQEQLKNHLDALNNNAAVVSPTPCKRSFEY</sequence>
<dbReference type="Proteomes" id="UP001355056">
    <property type="component" value="Unassembled WGS sequence"/>
</dbReference>
<dbReference type="Gene3D" id="2.60.40.10">
    <property type="entry name" value="Immunoglobulins"/>
    <property type="match status" value="1"/>
</dbReference>